<keyword evidence="2" id="KW-1185">Reference proteome</keyword>
<evidence type="ECO:0000313" key="2">
    <source>
        <dbReference type="Proteomes" id="UP000216052"/>
    </source>
</evidence>
<accession>A0ABZ3J1J3</accession>
<name>A0ABZ3J1J3_SPOA4</name>
<evidence type="ECO:0000313" key="1">
    <source>
        <dbReference type="EMBL" id="XFO72018.1"/>
    </source>
</evidence>
<dbReference type="RefSeq" id="WP_169717039.1">
    <property type="nucleotide sequence ID" value="NZ_CP155571.1"/>
</dbReference>
<proteinExistence type="predicted"/>
<evidence type="ECO:0008006" key="3">
    <source>
        <dbReference type="Google" id="ProtNLM"/>
    </source>
</evidence>
<sequence>MQLKNYMEDLVWQRLDEVMVANPQACNCENCRYDIAALALNFLPPRYVVTDTGETYTRIKALESQFNIDIVTAITHALQIVSSKPHHYAGKN</sequence>
<dbReference type="Pfam" id="PF10719">
    <property type="entry name" value="ComFB"/>
    <property type="match status" value="1"/>
</dbReference>
<protein>
    <recommendedName>
        <fullName evidence="3">Late competence development protein ComFB</fullName>
    </recommendedName>
</protein>
<dbReference type="InterPro" id="IPR019657">
    <property type="entry name" value="ComFB"/>
</dbReference>
<gene>
    <name evidence="1" type="ORF">SPACI_020640</name>
</gene>
<dbReference type="Proteomes" id="UP000216052">
    <property type="component" value="Chromosome"/>
</dbReference>
<organism evidence="1 2">
    <name type="scientific">Sporomusa acidovorans (strain ATCC 49682 / DSM 3132 / Mol)</name>
    <dbReference type="NCBI Taxonomy" id="1123286"/>
    <lineage>
        <taxon>Bacteria</taxon>
        <taxon>Bacillati</taxon>
        <taxon>Bacillota</taxon>
        <taxon>Negativicutes</taxon>
        <taxon>Selenomonadales</taxon>
        <taxon>Sporomusaceae</taxon>
        <taxon>Sporomusa</taxon>
    </lineage>
</organism>
<dbReference type="EMBL" id="CP155571">
    <property type="protein sequence ID" value="XFO72018.1"/>
    <property type="molecule type" value="Genomic_DNA"/>
</dbReference>
<reference evidence="1" key="1">
    <citation type="submission" date="2024-05" db="EMBL/GenBank/DDBJ databases">
        <title>Isolation and characterization of Sporomusa carbonis sp. nov., a carboxydotrophic hydrogenogen in the genus of Sporomusa isolated from a charcoal burning pile.</title>
        <authorList>
            <person name="Boeer T."/>
            <person name="Rosenbaum F."/>
            <person name="Eysell L."/>
            <person name="Mueller V."/>
            <person name="Daniel R."/>
            <person name="Poehlein A."/>
        </authorList>
    </citation>
    <scope>NUCLEOTIDE SEQUENCE [LARGE SCALE GENOMIC DNA]</scope>
    <source>
        <strain evidence="1">DSM 3132</strain>
    </source>
</reference>